<name>A0A0F9S1T4_9ZZZZ</name>
<evidence type="ECO:0000313" key="1">
    <source>
        <dbReference type="EMBL" id="KKN61064.1"/>
    </source>
</evidence>
<proteinExistence type="predicted"/>
<dbReference type="EMBL" id="LAZR01000673">
    <property type="protein sequence ID" value="KKN61064.1"/>
    <property type="molecule type" value="Genomic_DNA"/>
</dbReference>
<sequence length="416" mass="49274">MQKAENFNFKIRDLNTIKVKADVRGTKLSIFHQKKDKSFLEHLLILFDINYKESKNIILMNDEFGLRNLHKEIQIFSKNRKKSKLLGIMHLFNIVEENFISFLGEVDLEIKNFLKNRISVTLGFRITTLYKNHKDQTFLFKNLSEILENPIESDLYLTLQRLVKKKKLIEVRSPLENLPFKFSAYKLTEDEKLRLELIEGQRNKKIKDNGKPFRGVAKRVVFEAIEVLGWPSIDEIVLYLNHFYPETLRYTRNYVRITLNRLFTDHNILKKGRDGKGGLRYSKSTESEEVIIETDASVEVEDELVIIESSYFKEEIPIKDFGKELRKISGYISRILFLNVISGLNVYSIYYRDYHELGGLIHFINDKISLEEEDFEVRFPTKREYIYLLRYLRENNFLGKNDFFSIKAKEEGVFIT</sequence>
<protein>
    <submittedName>
        <fullName evidence="1">Uncharacterized protein</fullName>
    </submittedName>
</protein>
<reference evidence="1" key="1">
    <citation type="journal article" date="2015" name="Nature">
        <title>Complex archaea that bridge the gap between prokaryotes and eukaryotes.</title>
        <authorList>
            <person name="Spang A."/>
            <person name="Saw J.H."/>
            <person name="Jorgensen S.L."/>
            <person name="Zaremba-Niedzwiedzka K."/>
            <person name="Martijn J."/>
            <person name="Lind A.E."/>
            <person name="van Eijk R."/>
            <person name="Schleper C."/>
            <person name="Guy L."/>
            <person name="Ettema T.J."/>
        </authorList>
    </citation>
    <scope>NUCLEOTIDE SEQUENCE</scope>
</reference>
<gene>
    <name evidence="1" type="ORF">LCGC14_0525720</name>
</gene>
<accession>A0A0F9S1T4</accession>
<comment type="caution">
    <text evidence="1">The sequence shown here is derived from an EMBL/GenBank/DDBJ whole genome shotgun (WGS) entry which is preliminary data.</text>
</comment>
<organism evidence="1">
    <name type="scientific">marine sediment metagenome</name>
    <dbReference type="NCBI Taxonomy" id="412755"/>
    <lineage>
        <taxon>unclassified sequences</taxon>
        <taxon>metagenomes</taxon>
        <taxon>ecological metagenomes</taxon>
    </lineage>
</organism>
<dbReference type="AlphaFoldDB" id="A0A0F9S1T4"/>